<dbReference type="AlphaFoldDB" id="A0A023B6F9"/>
<name>A0A023B6F9_GRENI</name>
<comment type="caution">
    <text evidence="2">The sequence shown here is derived from an EMBL/GenBank/DDBJ whole genome shotgun (WGS) entry which is preliminary data.</text>
</comment>
<sequence>MDPEEDPRQESTHSRPASKRPPFVRRVLDLRGVFVKMLEEDNRRIAAAQAKAAAHRREATPPAPSSPSQSPSTPQPVPAPPQSTPDSAQSPRLDANGVGNESPTLHGIPADSRTGAIHQRAVSGTAGVGEVAMGNPHTANAVGIPAGTESGGAGDPGSRSSAVIECKETRTIIIPGIEGMITAVRIRVDTSRVYQEFRDDRDFLEATTSKTSLSVEGAAVPVVVNSPVEAVMPLTCRKTSVSVIDREGVTNGLVHKMGIDGGVGRGKDRSISQINFGEVSSLSGPL</sequence>
<accession>A0A023B6F9</accession>
<evidence type="ECO:0000313" key="2">
    <source>
        <dbReference type="EMBL" id="EZG66520.1"/>
    </source>
</evidence>
<evidence type="ECO:0000313" key="3">
    <source>
        <dbReference type="Proteomes" id="UP000019763"/>
    </source>
</evidence>
<keyword evidence="3" id="KW-1185">Reference proteome</keyword>
<gene>
    <name evidence="2" type="ORF">GNI_080170</name>
</gene>
<feature type="region of interest" description="Disordered" evidence="1">
    <location>
        <begin position="1"/>
        <end position="26"/>
    </location>
</feature>
<dbReference type="VEuPathDB" id="CryptoDB:GNI_080170"/>
<feature type="compositionally biased region" description="Basic and acidic residues" evidence="1">
    <location>
        <begin position="1"/>
        <end position="13"/>
    </location>
</feature>
<feature type="compositionally biased region" description="Pro residues" evidence="1">
    <location>
        <begin position="73"/>
        <end position="83"/>
    </location>
</feature>
<dbReference type="Proteomes" id="UP000019763">
    <property type="component" value="Unassembled WGS sequence"/>
</dbReference>
<dbReference type="RefSeq" id="XP_011130626.1">
    <property type="nucleotide sequence ID" value="XM_011132324.1"/>
</dbReference>
<organism evidence="2 3">
    <name type="scientific">Gregarina niphandrodes</name>
    <name type="common">Septate eugregarine</name>
    <dbReference type="NCBI Taxonomy" id="110365"/>
    <lineage>
        <taxon>Eukaryota</taxon>
        <taxon>Sar</taxon>
        <taxon>Alveolata</taxon>
        <taxon>Apicomplexa</taxon>
        <taxon>Conoidasida</taxon>
        <taxon>Gregarinasina</taxon>
        <taxon>Eugregarinorida</taxon>
        <taxon>Gregarinidae</taxon>
        <taxon>Gregarina</taxon>
    </lineage>
</organism>
<feature type="region of interest" description="Disordered" evidence="1">
    <location>
        <begin position="46"/>
        <end position="115"/>
    </location>
</feature>
<dbReference type="GeneID" id="22912913"/>
<protein>
    <submittedName>
        <fullName evidence="2">Uncharacterized protein</fullName>
    </submittedName>
</protein>
<reference evidence="2" key="1">
    <citation type="submission" date="2013-12" db="EMBL/GenBank/DDBJ databases">
        <authorList>
            <person name="Omoto C.K."/>
            <person name="Sibley D."/>
            <person name="Venepally P."/>
            <person name="Hadjithomas M."/>
            <person name="Karamycheva S."/>
            <person name="Brunk B."/>
            <person name="Roos D."/>
            <person name="Caler E."/>
            <person name="Lorenzi H."/>
        </authorList>
    </citation>
    <scope>NUCLEOTIDE SEQUENCE</scope>
</reference>
<proteinExistence type="predicted"/>
<evidence type="ECO:0000256" key="1">
    <source>
        <dbReference type="SAM" id="MobiDB-lite"/>
    </source>
</evidence>
<dbReference type="EMBL" id="AFNH02000600">
    <property type="protein sequence ID" value="EZG66520.1"/>
    <property type="molecule type" value="Genomic_DNA"/>
</dbReference>